<dbReference type="AlphaFoldDB" id="A0A4Y2F184"/>
<proteinExistence type="predicted"/>
<evidence type="ECO:0000313" key="3">
    <source>
        <dbReference type="Proteomes" id="UP000499080"/>
    </source>
</evidence>
<accession>A0A4Y2F184</accession>
<sequence>MAVAAKEWKHKKMLHSRLSPGYNAKRRSVITTKRNRQNTAVSVPEVAGIHGYLFFGAIRVETVGEYGLYVRRPVKCITLMASYLRHQLAVFKEYASSIPKPPVFVFLQEFSFSPAICPLVYSCGEHQGSIPTKKMSLILTVTVALSFSLLVTLS</sequence>
<evidence type="ECO:0000256" key="1">
    <source>
        <dbReference type="SAM" id="Phobius"/>
    </source>
</evidence>
<keyword evidence="1" id="KW-0812">Transmembrane</keyword>
<organism evidence="2 3">
    <name type="scientific">Araneus ventricosus</name>
    <name type="common">Orbweaver spider</name>
    <name type="synonym">Epeira ventricosa</name>
    <dbReference type="NCBI Taxonomy" id="182803"/>
    <lineage>
        <taxon>Eukaryota</taxon>
        <taxon>Metazoa</taxon>
        <taxon>Ecdysozoa</taxon>
        <taxon>Arthropoda</taxon>
        <taxon>Chelicerata</taxon>
        <taxon>Arachnida</taxon>
        <taxon>Araneae</taxon>
        <taxon>Araneomorphae</taxon>
        <taxon>Entelegynae</taxon>
        <taxon>Araneoidea</taxon>
        <taxon>Araneidae</taxon>
        <taxon>Araneus</taxon>
    </lineage>
</organism>
<protein>
    <submittedName>
        <fullName evidence="2">Uncharacterized protein</fullName>
    </submittedName>
</protein>
<gene>
    <name evidence="2" type="ORF">AVEN_253003_1</name>
</gene>
<evidence type="ECO:0000313" key="2">
    <source>
        <dbReference type="EMBL" id="GBM34279.1"/>
    </source>
</evidence>
<comment type="caution">
    <text evidence="2">The sequence shown here is derived from an EMBL/GenBank/DDBJ whole genome shotgun (WGS) entry which is preliminary data.</text>
</comment>
<keyword evidence="3" id="KW-1185">Reference proteome</keyword>
<dbReference type="Proteomes" id="UP000499080">
    <property type="component" value="Unassembled WGS sequence"/>
</dbReference>
<name>A0A4Y2F184_ARAVE</name>
<feature type="transmembrane region" description="Helical" evidence="1">
    <location>
        <begin position="135"/>
        <end position="153"/>
    </location>
</feature>
<reference evidence="2 3" key="1">
    <citation type="journal article" date="2019" name="Sci. Rep.">
        <title>Orb-weaving spider Araneus ventricosus genome elucidates the spidroin gene catalogue.</title>
        <authorList>
            <person name="Kono N."/>
            <person name="Nakamura H."/>
            <person name="Ohtoshi R."/>
            <person name="Moran D.A.P."/>
            <person name="Shinohara A."/>
            <person name="Yoshida Y."/>
            <person name="Fujiwara M."/>
            <person name="Mori M."/>
            <person name="Tomita M."/>
            <person name="Arakawa K."/>
        </authorList>
    </citation>
    <scope>NUCLEOTIDE SEQUENCE [LARGE SCALE GENOMIC DNA]</scope>
</reference>
<keyword evidence="1" id="KW-1133">Transmembrane helix</keyword>
<keyword evidence="1" id="KW-0472">Membrane</keyword>
<dbReference type="EMBL" id="BGPR01000755">
    <property type="protein sequence ID" value="GBM34279.1"/>
    <property type="molecule type" value="Genomic_DNA"/>
</dbReference>